<proteinExistence type="inferred from homology"/>
<dbReference type="PANTHER" id="PTHR43808:SF25">
    <property type="entry name" value="PEPTIDASE M20 DIMERISATION DOMAIN-CONTAINING PROTEIN"/>
    <property type="match status" value="1"/>
</dbReference>
<dbReference type="GO" id="GO:0046872">
    <property type="term" value="F:metal ion binding"/>
    <property type="evidence" value="ECO:0007669"/>
    <property type="project" value="UniProtKB-KW"/>
</dbReference>
<keyword evidence="4" id="KW-0479">Metal-binding</keyword>
<name>A0A2P8H9M8_9BACI</name>
<keyword evidence="7" id="KW-0170">Cobalt</keyword>
<evidence type="ECO:0000313" key="10">
    <source>
        <dbReference type="Proteomes" id="UP000242310"/>
    </source>
</evidence>
<protein>
    <submittedName>
        <fullName evidence="9">Acetylornithine deacetylase</fullName>
    </submittedName>
</protein>
<evidence type="ECO:0000256" key="2">
    <source>
        <dbReference type="ARBA" id="ARBA00001947"/>
    </source>
</evidence>
<evidence type="ECO:0000256" key="1">
    <source>
        <dbReference type="ARBA" id="ARBA00001941"/>
    </source>
</evidence>
<dbReference type="PANTHER" id="PTHR43808">
    <property type="entry name" value="ACETYLORNITHINE DEACETYLASE"/>
    <property type="match status" value="1"/>
</dbReference>
<dbReference type="SUPFAM" id="SSF55031">
    <property type="entry name" value="Bacterial exopeptidase dimerisation domain"/>
    <property type="match status" value="1"/>
</dbReference>
<reference evidence="9 10" key="1">
    <citation type="submission" date="2018-03" db="EMBL/GenBank/DDBJ databases">
        <title>Genomic Encyclopedia of Type Strains, Phase III (KMG-III): the genomes of soil and plant-associated and newly described type strains.</title>
        <authorList>
            <person name="Whitman W."/>
        </authorList>
    </citation>
    <scope>NUCLEOTIDE SEQUENCE [LARGE SCALE GENOMIC DNA]</scope>
    <source>
        <strain evidence="9 10">CGMCC 1.07653</strain>
    </source>
</reference>
<dbReference type="Proteomes" id="UP000242310">
    <property type="component" value="Unassembled WGS sequence"/>
</dbReference>
<dbReference type="Gene3D" id="3.40.630.10">
    <property type="entry name" value="Zn peptidases"/>
    <property type="match status" value="1"/>
</dbReference>
<dbReference type="InterPro" id="IPR036264">
    <property type="entry name" value="Bact_exopeptidase_dim_dom"/>
</dbReference>
<keyword evidence="5" id="KW-0378">Hydrolase</keyword>
<dbReference type="InterPro" id="IPR011650">
    <property type="entry name" value="Peptidase_M20_dimer"/>
</dbReference>
<dbReference type="InterPro" id="IPR002933">
    <property type="entry name" value="Peptidase_M20"/>
</dbReference>
<evidence type="ECO:0000259" key="8">
    <source>
        <dbReference type="Pfam" id="PF07687"/>
    </source>
</evidence>
<dbReference type="InterPro" id="IPR010182">
    <property type="entry name" value="ArgE/DapE"/>
</dbReference>
<organism evidence="9 10">
    <name type="scientific">Salsuginibacillus halophilus</name>
    <dbReference type="NCBI Taxonomy" id="517424"/>
    <lineage>
        <taxon>Bacteria</taxon>
        <taxon>Bacillati</taxon>
        <taxon>Bacillota</taxon>
        <taxon>Bacilli</taxon>
        <taxon>Bacillales</taxon>
        <taxon>Bacillaceae</taxon>
        <taxon>Salsuginibacillus</taxon>
    </lineage>
</organism>
<dbReference type="EMBL" id="PYAV01000012">
    <property type="protein sequence ID" value="PSL42943.1"/>
    <property type="molecule type" value="Genomic_DNA"/>
</dbReference>
<dbReference type="Pfam" id="PF01546">
    <property type="entry name" value="Peptidase_M20"/>
    <property type="match status" value="1"/>
</dbReference>
<dbReference type="Pfam" id="PF07687">
    <property type="entry name" value="M20_dimer"/>
    <property type="match status" value="1"/>
</dbReference>
<dbReference type="InterPro" id="IPR050072">
    <property type="entry name" value="Peptidase_M20A"/>
</dbReference>
<evidence type="ECO:0000256" key="3">
    <source>
        <dbReference type="ARBA" id="ARBA00006247"/>
    </source>
</evidence>
<evidence type="ECO:0000256" key="5">
    <source>
        <dbReference type="ARBA" id="ARBA00022801"/>
    </source>
</evidence>
<dbReference type="NCBIfam" id="TIGR01910">
    <property type="entry name" value="DapE-ArgE"/>
    <property type="match status" value="1"/>
</dbReference>
<sequence length="431" mass="47595">MNAQMSKAVTDANEQIDALWEQEVEFLQTLGRYPSTLGNEAEIQQFISDYLADTLHLEVDQFDPDPEQLQDLPGFSPPLLDYENRPVVVGKATNDGGKTGKSLILQGHIDVVPEDPLSQWSCNPWGSTIDHGKMYGRGIQDMKSGVAAMIFAYQAIQKAGIQLGADLYLQTVIEEECTGNGALAALARGYTADAALIPEPFGEKAVTSQLGVFWVRFTIQGQGAHTERASEVVNAIEKSQVIIDALKSFEVHLNEKERHPDFLHHPHPLNVNIGTLHSGAWPSSVPSEAVLEARVGLYPGEDIEAVQQEFKDWMLKACAADAWLKEVPPTIEFIGFHAEGAELSKQDPVMKILEASHEDVNNTPLDYTAVTCTTDTRFYNLYYGIPSTCYGPSGDGMHGVDEWVDLESVKRVTKVYADFILRWCGIQKIES</sequence>
<dbReference type="InterPro" id="IPR033687">
    <property type="entry name" value="YodQ-like"/>
</dbReference>
<comment type="similarity">
    <text evidence="3">Belongs to the peptidase M20A family.</text>
</comment>
<evidence type="ECO:0000256" key="6">
    <source>
        <dbReference type="ARBA" id="ARBA00022833"/>
    </source>
</evidence>
<evidence type="ECO:0000256" key="7">
    <source>
        <dbReference type="ARBA" id="ARBA00023285"/>
    </source>
</evidence>
<gene>
    <name evidence="9" type="ORF">B0H94_11226</name>
</gene>
<evidence type="ECO:0000313" key="9">
    <source>
        <dbReference type="EMBL" id="PSL42943.1"/>
    </source>
</evidence>
<dbReference type="GO" id="GO:0016787">
    <property type="term" value="F:hydrolase activity"/>
    <property type="evidence" value="ECO:0007669"/>
    <property type="project" value="UniProtKB-KW"/>
</dbReference>
<comment type="caution">
    <text evidence="9">The sequence shown here is derived from an EMBL/GenBank/DDBJ whole genome shotgun (WGS) entry which is preliminary data.</text>
</comment>
<dbReference type="RefSeq" id="WP_245893997.1">
    <property type="nucleotide sequence ID" value="NZ_PYAV01000012.1"/>
</dbReference>
<accession>A0A2P8H9M8</accession>
<evidence type="ECO:0000256" key="4">
    <source>
        <dbReference type="ARBA" id="ARBA00022723"/>
    </source>
</evidence>
<comment type="cofactor">
    <cofactor evidence="1">
        <name>Co(2+)</name>
        <dbReference type="ChEBI" id="CHEBI:48828"/>
    </cofactor>
</comment>
<dbReference type="AlphaFoldDB" id="A0A2P8H9M8"/>
<comment type="cofactor">
    <cofactor evidence="2">
        <name>Zn(2+)</name>
        <dbReference type="ChEBI" id="CHEBI:29105"/>
    </cofactor>
</comment>
<dbReference type="SUPFAM" id="SSF53187">
    <property type="entry name" value="Zn-dependent exopeptidases"/>
    <property type="match status" value="1"/>
</dbReference>
<keyword evidence="6" id="KW-0862">Zinc</keyword>
<dbReference type="Gene3D" id="3.30.70.360">
    <property type="match status" value="1"/>
</dbReference>
<feature type="domain" description="Peptidase M20 dimerisation" evidence="8">
    <location>
        <begin position="209"/>
        <end position="319"/>
    </location>
</feature>
<keyword evidence="10" id="KW-1185">Reference proteome</keyword>
<dbReference type="CDD" id="cd03895">
    <property type="entry name" value="M20_ArgE_DapE-like"/>
    <property type="match status" value="1"/>
</dbReference>
<dbReference type="NCBIfam" id="NF005306">
    <property type="entry name" value="PRK06837.1"/>
    <property type="match status" value="1"/>
</dbReference>